<dbReference type="Gene3D" id="3.40.50.300">
    <property type="entry name" value="P-loop containing nucleotide triphosphate hydrolases"/>
    <property type="match status" value="2"/>
</dbReference>
<dbReference type="SUPFAM" id="SSF48403">
    <property type="entry name" value="Ankyrin repeat"/>
    <property type="match status" value="1"/>
</dbReference>
<reference evidence="12" key="1">
    <citation type="submission" date="2021-02" db="EMBL/GenBank/DDBJ databases">
        <authorList>
            <person name="Nowell W R."/>
        </authorList>
    </citation>
    <scope>NUCLEOTIDE SEQUENCE</scope>
</reference>
<keyword evidence="2" id="KW-0378">Hydrolase</keyword>
<dbReference type="GO" id="GO:0004386">
    <property type="term" value="F:helicase activity"/>
    <property type="evidence" value="ECO:0007669"/>
    <property type="project" value="UniProtKB-KW"/>
</dbReference>
<dbReference type="InterPro" id="IPR027417">
    <property type="entry name" value="P-loop_NTPase"/>
</dbReference>
<dbReference type="Gene3D" id="1.25.40.20">
    <property type="entry name" value="Ankyrin repeat-containing domain"/>
    <property type="match status" value="1"/>
</dbReference>
<dbReference type="Gene3D" id="3.90.228.10">
    <property type="match status" value="1"/>
</dbReference>
<evidence type="ECO:0000256" key="1">
    <source>
        <dbReference type="ARBA" id="ARBA00022741"/>
    </source>
</evidence>
<keyword evidence="3" id="KW-0347">Helicase</keyword>
<dbReference type="PROSITE" id="PS50088">
    <property type="entry name" value="ANK_REPEAT"/>
    <property type="match status" value="1"/>
</dbReference>
<evidence type="ECO:0000256" key="2">
    <source>
        <dbReference type="ARBA" id="ARBA00022801"/>
    </source>
</evidence>
<dbReference type="EMBL" id="CAJNOM010000124">
    <property type="protein sequence ID" value="CAF1096394.1"/>
    <property type="molecule type" value="Genomic_DNA"/>
</dbReference>
<accession>A0A814NNZ5</accession>
<evidence type="ECO:0000256" key="5">
    <source>
        <dbReference type="PROSITE-ProRule" id="PRU00023"/>
    </source>
</evidence>
<evidence type="ECO:0000313" key="12">
    <source>
        <dbReference type="EMBL" id="CAF1096394.1"/>
    </source>
</evidence>
<feature type="region of interest" description="Disordered" evidence="8">
    <location>
        <begin position="516"/>
        <end position="584"/>
    </location>
</feature>
<dbReference type="Pfam" id="PF00644">
    <property type="entry name" value="PARP"/>
    <property type="match status" value="1"/>
</dbReference>
<feature type="domain" description="PARP catalytic" evidence="9">
    <location>
        <begin position="2030"/>
        <end position="2224"/>
    </location>
</feature>
<evidence type="ECO:0000256" key="6">
    <source>
        <dbReference type="RuleBase" id="RU362114"/>
    </source>
</evidence>
<dbReference type="SUPFAM" id="SSF52540">
    <property type="entry name" value="P-loop containing nucleoside triphosphate hydrolases"/>
    <property type="match status" value="1"/>
</dbReference>
<dbReference type="OrthoDB" id="9998545at2759"/>
<dbReference type="PROSITE" id="PS51192">
    <property type="entry name" value="HELICASE_ATP_BIND_1"/>
    <property type="match status" value="1"/>
</dbReference>
<dbReference type="PROSITE" id="PS50297">
    <property type="entry name" value="ANK_REP_REGION"/>
    <property type="match status" value="1"/>
</dbReference>
<feature type="compositionally biased region" description="Basic residues" evidence="8">
    <location>
        <begin position="516"/>
        <end position="525"/>
    </location>
</feature>
<dbReference type="SMART" id="SM00248">
    <property type="entry name" value="ANK"/>
    <property type="match status" value="2"/>
</dbReference>
<dbReference type="EC" id="2.4.2.-" evidence="6"/>
<comment type="caution">
    <text evidence="12">The sequence shown here is derived from an EMBL/GenBank/DDBJ whole genome shotgun (WGS) entry which is preliminary data.</text>
</comment>
<feature type="repeat" description="ANK" evidence="5">
    <location>
        <begin position="215"/>
        <end position="247"/>
    </location>
</feature>
<organism evidence="12 13">
    <name type="scientific">Adineta steineri</name>
    <dbReference type="NCBI Taxonomy" id="433720"/>
    <lineage>
        <taxon>Eukaryota</taxon>
        <taxon>Metazoa</taxon>
        <taxon>Spiralia</taxon>
        <taxon>Gnathifera</taxon>
        <taxon>Rotifera</taxon>
        <taxon>Eurotatoria</taxon>
        <taxon>Bdelloidea</taxon>
        <taxon>Adinetida</taxon>
        <taxon>Adinetidae</taxon>
        <taxon>Adineta</taxon>
    </lineage>
</organism>
<keyword evidence="5" id="KW-0040">ANK repeat</keyword>
<name>A0A814NNZ5_9BILA</name>
<evidence type="ECO:0000256" key="7">
    <source>
        <dbReference type="SAM" id="Coils"/>
    </source>
</evidence>
<dbReference type="SMART" id="SM00487">
    <property type="entry name" value="DEXDc"/>
    <property type="match status" value="1"/>
</dbReference>
<feature type="coiled-coil region" evidence="7">
    <location>
        <begin position="641"/>
        <end position="717"/>
    </location>
</feature>
<evidence type="ECO:0000256" key="3">
    <source>
        <dbReference type="ARBA" id="ARBA00022806"/>
    </source>
</evidence>
<feature type="compositionally biased region" description="Polar residues" evidence="8">
    <location>
        <begin position="571"/>
        <end position="584"/>
    </location>
</feature>
<feature type="domain" description="Helicase C-terminal" evidence="11">
    <location>
        <begin position="1181"/>
        <end position="1345"/>
    </location>
</feature>
<evidence type="ECO:0000259" key="11">
    <source>
        <dbReference type="PROSITE" id="PS51194"/>
    </source>
</evidence>
<evidence type="ECO:0000256" key="4">
    <source>
        <dbReference type="ARBA" id="ARBA00022840"/>
    </source>
</evidence>
<evidence type="ECO:0000259" key="9">
    <source>
        <dbReference type="PROSITE" id="PS51059"/>
    </source>
</evidence>
<feature type="compositionally biased region" description="Acidic residues" evidence="8">
    <location>
        <begin position="557"/>
        <end position="569"/>
    </location>
</feature>
<dbReference type="InterPro" id="IPR002110">
    <property type="entry name" value="Ankyrin_rpt"/>
</dbReference>
<keyword evidence="6" id="KW-0328">Glycosyltransferase</keyword>
<evidence type="ECO:0000256" key="8">
    <source>
        <dbReference type="SAM" id="MobiDB-lite"/>
    </source>
</evidence>
<dbReference type="SUPFAM" id="SSF56399">
    <property type="entry name" value="ADP-ribosylation"/>
    <property type="match status" value="1"/>
</dbReference>
<dbReference type="GO" id="GO:0003950">
    <property type="term" value="F:NAD+ poly-ADP-ribosyltransferase activity"/>
    <property type="evidence" value="ECO:0007669"/>
    <property type="project" value="UniProtKB-UniRule"/>
</dbReference>
<dbReference type="PANTHER" id="PTHR18934">
    <property type="entry name" value="ATP-DEPENDENT RNA HELICASE"/>
    <property type="match status" value="1"/>
</dbReference>
<dbReference type="InterPro" id="IPR012317">
    <property type="entry name" value="Poly(ADP-ribose)pol_cat_dom"/>
</dbReference>
<protein>
    <recommendedName>
        <fullName evidence="6">Poly [ADP-ribose] polymerase</fullName>
        <shortName evidence="6">PARP</shortName>
        <ecNumber evidence="6">2.4.2.-</ecNumber>
    </recommendedName>
</protein>
<dbReference type="GO" id="GO:0005524">
    <property type="term" value="F:ATP binding"/>
    <property type="evidence" value="ECO:0007669"/>
    <property type="project" value="UniProtKB-KW"/>
</dbReference>
<dbReference type="InterPro" id="IPR014001">
    <property type="entry name" value="Helicase_ATP-bd"/>
</dbReference>
<dbReference type="Pfam" id="PF12796">
    <property type="entry name" value="Ank_2"/>
    <property type="match status" value="1"/>
</dbReference>
<dbReference type="PANTHER" id="PTHR18934:SF91">
    <property type="entry name" value="PRE-MRNA-SPLICING FACTOR ATP-DEPENDENT RNA HELICASE PRP16"/>
    <property type="match status" value="1"/>
</dbReference>
<keyword evidence="7" id="KW-0175">Coiled coil</keyword>
<dbReference type="InterPro" id="IPR001650">
    <property type="entry name" value="Helicase_C-like"/>
</dbReference>
<evidence type="ECO:0000259" key="10">
    <source>
        <dbReference type="PROSITE" id="PS51192"/>
    </source>
</evidence>
<keyword evidence="1" id="KW-0547">Nucleotide-binding</keyword>
<proteinExistence type="predicted"/>
<keyword evidence="6" id="KW-0520">NAD</keyword>
<keyword evidence="13" id="KW-1185">Reference proteome</keyword>
<dbReference type="GO" id="GO:0016787">
    <property type="term" value="F:hydrolase activity"/>
    <property type="evidence" value="ECO:0007669"/>
    <property type="project" value="UniProtKB-KW"/>
</dbReference>
<gene>
    <name evidence="12" type="ORF">QVE165_LOCUS20050</name>
</gene>
<keyword evidence="6" id="KW-0808">Transferase</keyword>
<dbReference type="PROSITE" id="PS51194">
    <property type="entry name" value="HELICASE_CTER"/>
    <property type="match status" value="1"/>
</dbReference>
<dbReference type="Proteomes" id="UP000663832">
    <property type="component" value="Unassembled WGS sequence"/>
</dbReference>
<sequence>MSTKNDEKQLKLCVTKLIELLRNCLQNSKINKEQVQTNTTNNNRQNSQLNNTIYTFTLNNEENDLLDTLTLNIQNTLNEYLPNLSKMCLNYLLDFLHTYHYDRQQRKFIKSLTISVLQSFHQELKGLLAASEAFPAAFNGEIDKVKTFIKEYPTFKNKPGLWETTLLYSAARNDYLDLVKYLIEEAHCSVNAQNQRDVDFALDSNKNDYIPRPTAASTALHGACFNKHLTIVKYLVENGANYFIHNQALETPIQNGERHPEIIKYFQDYLVLNYSGEIPHNLPTQLIMDDDRRPIRDCMWEYKPFQDQKWYRFTSAEASELQKALLPSEQFQQQVYLKVRKGLYDVSMIEFVRSGKHEQDPQKNMAWIRCRGSSILNFDCFSIWQIMLMEHEKVDKNIHIVPSLKVQHFPAMFDSLFKLQLNNWYSCDAETSALLNDSMNYRRKVISINITNVGNGLALNLQTFEFSNNKKTVLGYIRWIPQLISNSEDNPKKIEYIDNYQSMANIQPIPLTTKHLKQMPKTKKSDKHEQQSTNDLSNHDENDDSNLEMATTSSIENGDDDDDDDDDDIIYSNNNKATTDNQGTWSLTDLNDEINPTNLSFASSNTTNTTANTSIEQSASGNAGKPNHSTLIEKNNTTLRDETAAALAAKLEAEVEELKDQIKKKKLEVEQQKESKYTLTKEKEQQLEQKNKLLKDLQQQLLNRQAYEQQLKDLAKQIKAVDYINIESFLVQHFLFSKLQFIMNHMKSKHQMNEYFVGIPNITMTENTNSYCASVTGVQEHHDEFKRILQRIQILSNNIQSTKTDYQRQLNTTLQSINHIMTQQIRSSSNWKYYTKYFQELIKKKIEEFVILFDTYILQESKTITEQIITDSNFQSSIQLRKLTDRYTRKKQFIPELELLKQEALDEYIKQHVWSERLKFEKKPSNKSLQIMNEFINKVKKEFQTDEIYHGCEFEQLKHIPKLLQRIMLYYRCFLLQLPLYETSKELLDKIDKNTVITIATSTGSGKSSSLPALLIAEGYDKVIVTQPRRLPCTSICNRVNETMTTNKNEFVLAGWAVSGAEYEPKSQILYLTDGLLKERLLHDENLITNQTKLNKTIVFFIDEVHERSINIDLCLALIARLLKEKPQLKTKIKVIISSATLDSSVPNLFRQIAQLKFAEFQMPNLGTLYPVTKIPRPNQNILDLVQELCQKRQRHDQILCFVSSVSEVQQYCRLLEEISRRTIIAFPLIQSQSAKEQQNNIEHGSIFFSTTVAETSLTFPSLKYVIDTGMINIPVYDFDKKQTILMETRAAESTIKQRLGRLGRTKPGEYYSLYDFKIEQKKYPIPQICQSELVNIEFSLRKSIIKQGLNYIKEYLPNSPSPKAINQAIDELKTLSSFYFEDHLILYTKFYIFSDILDAQEKLTLTGIAISTLPDFGSLSMSKSILAALNEYNCGRDLIVLSSILGVLNTSSVLKFIPDSMKKIEGDFMSLLNVMNEILLIRESVPAQQFNLNKICQAKQLTLMAHVLRQALRRYTSLEKSFNLLNEYREKSQITKNKWELIAKSLLYGYKDNVFVSMKELQGKTHLFTRYISSREDVAVLDHQSTLSRAITLTPVSLILARDIRFSSSIRATAVLSFLGEIKSQWIEYPLQRKIILNTAEETRLTSYNILIIVKQNFPNIQIQLQNRILHLGGAAGLVLDAELDILKQLVVEMKFKLTNLYSTNAAADFKRMARNLESVSKMPRIFNPMIWRWEAQQQVKITVNNTTIKDECEITIKGRDSQNQGVQKEFQSFLLWLKTCAVIRHPNAGVSPRILKPQMRKNCLNIEEKISHITDSKRTSIELWKSLKGSNATRETRMEVVAWIAVCQFDCRLEGGFVRDWTVGNYTNRPIGDPSTWILYQKNKMNDSIPYMDKNLIPSDLDCHLPSHKYFDIDKFQDHLHRYQIECKVFREDWRYIILLDEKTKTGAFTMDLIEPHVALTHDRIDFDVRMRVDIQHKPFSIDLEIIVDNIKNKRFQVLRPIDDIVKGRIEKMQNRGWTQLGQPMYVIPDPPPKYHVILVPLPQSSPLYESLVQQMKTYIGAQVQVWSIEQIRNPLLEDAYIAMKQLIAKQCPGQNPNERELFHGTKGDAIDGILNDGFDDRYWGTNYSKGNWGHGAYFADNPLVSHGYTAADLNNQTRIMYYNKVVLGKESILQVLNQDLMSAPKGYHSTHGQYPGNPVSDEYIVYRYGQALPYMKITYRI</sequence>
<dbReference type="CDD" id="cd17917">
    <property type="entry name" value="DEXHc_RHA-like"/>
    <property type="match status" value="1"/>
</dbReference>
<keyword evidence="4" id="KW-0067">ATP-binding</keyword>
<dbReference type="InterPro" id="IPR036770">
    <property type="entry name" value="Ankyrin_rpt-contain_sf"/>
</dbReference>
<evidence type="ECO:0000313" key="13">
    <source>
        <dbReference type="Proteomes" id="UP000663832"/>
    </source>
</evidence>
<dbReference type="GO" id="GO:0003723">
    <property type="term" value="F:RNA binding"/>
    <property type="evidence" value="ECO:0007669"/>
    <property type="project" value="TreeGrafter"/>
</dbReference>
<dbReference type="Pfam" id="PF00271">
    <property type="entry name" value="Helicase_C"/>
    <property type="match status" value="1"/>
</dbReference>
<feature type="domain" description="Helicase ATP-binding" evidence="10">
    <location>
        <begin position="988"/>
        <end position="1160"/>
    </location>
</feature>
<dbReference type="PROSITE" id="PS51059">
    <property type="entry name" value="PARP_CATALYTIC"/>
    <property type="match status" value="1"/>
</dbReference>